<reference evidence="2" key="1">
    <citation type="submission" date="2024-01" db="EMBL/GenBank/DDBJ databases">
        <authorList>
            <person name="Webb A."/>
        </authorList>
    </citation>
    <scope>NUCLEOTIDE SEQUENCE</scope>
    <source>
        <strain evidence="2">Pm1</strain>
    </source>
</reference>
<protein>
    <recommendedName>
        <fullName evidence="4">RxLR effector protein</fullName>
    </recommendedName>
</protein>
<accession>A0AAV1VF00</accession>
<evidence type="ECO:0000313" key="3">
    <source>
        <dbReference type="Proteomes" id="UP001162060"/>
    </source>
</evidence>
<dbReference type="Proteomes" id="UP001162060">
    <property type="component" value="Unassembled WGS sequence"/>
</dbReference>
<evidence type="ECO:0000256" key="1">
    <source>
        <dbReference type="SAM" id="MobiDB-lite"/>
    </source>
</evidence>
<dbReference type="EMBL" id="CAKLBY020000331">
    <property type="protein sequence ID" value="CAK7945489.1"/>
    <property type="molecule type" value="Genomic_DNA"/>
</dbReference>
<evidence type="ECO:0008006" key="4">
    <source>
        <dbReference type="Google" id="ProtNLM"/>
    </source>
</evidence>
<evidence type="ECO:0000313" key="2">
    <source>
        <dbReference type="EMBL" id="CAK7945489.1"/>
    </source>
</evidence>
<dbReference type="AlphaFoldDB" id="A0AAV1VF00"/>
<organism evidence="2 3">
    <name type="scientific">Peronospora matthiolae</name>
    <dbReference type="NCBI Taxonomy" id="2874970"/>
    <lineage>
        <taxon>Eukaryota</taxon>
        <taxon>Sar</taxon>
        <taxon>Stramenopiles</taxon>
        <taxon>Oomycota</taxon>
        <taxon>Peronosporomycetes</taxon>
        <taxon>Peronosporales</taxon>
        <taxon>Peronosporaceae</taxon>
        <taxon>Peronospora</taxon>
    </lineage>
</organism>
<proteinExistence type="predicted"/>
<sequence>MATTSASTALLRTTTGDRTASDPLEAVEPHNENGGEERIFGFSRTPTLPKKMIVPLDDALSGATQKAMADVVTAQHKARGGIFRFFGEGKRRAREELLQLSGLENDRTARQFVKQLHAMDADGRGGVFKKWRAEGKSPTEMAQLFRKAGAAKGKRLKEVVGVYHTYKYDMDTFKKLTKNWNVYPKI</sequence>
<feature type="compositionally biased region" description="Low complexity" evidence="1">
    <location>
        <begin position="1"/>
        <end position="14"/>
    </location>
</feature>
<name>A0AAV1VF00_9STRA</name>
<gene>
    <name evidence="2" type="ORF">PM001_LOCUS30639</name>
</gene>
<feature type="region of interest" description="Disordered" evidence="1">
    <location>
        <begin position="1"/>
        <end position="42"/>
    </location>
</feature>
<comment type="caution">
    <text evidence="2">The sequence shown here is derived from an EMBL/GenBank/DDBJ whole genome shotgun (WGS) entry which is preliminary data.</text>
</comment>
<feature type="compositionally biased region" description="Basic and acidic residues" evidence="1">
    <location>
        <begin position="27"/>
        <end position="39"/>
    </location>
</feature>